<feature type="compositionally biased region" description="Low complexity" evidence="1">
    <location>
        <begin position="330"/>
        <end position="341"/>
    </location>
</feature>
<comment type="caution">
    <text evidence="2">The sequence shown here is derived from an EMBL/GenBank/DDBJ whole genome shotgun (WGS) entry which is preliminary data.</text>
</comment>
<evidence type="ECO:0000256" key="1">
    <source>
        <dbReference type="SAM" id="MobiDB-lite"/>
    </source>
</evidence>
<accession>A0A2P6TQJ2</accession>
<feature type="compositionally biased region" description="Low complexity" evidence="1">
    <location>
        <begin position="77"/>
        <end position="96"/>
    </location>
</feature>
<organism evidence="2 3">
    <name type="scientific">Chlorella sorokiniana</name>
    <name type="common">Freshwater green alga</name>
    <dbReference type="NCBI Taxonomy" id="3076"/>
    <lineage>
        <taxon>Eukaryota</taxon>
        <taxon>Viridiplantae</taxon>
        <taxon>Chlorophyta</taxon>
        <taxon>core chlorophytes</taxon>
        <taxon>Trebouxiophyceae</taxon>
        <taxon>Chlorellales</taxon>
        <taxon>Chlorellaceae</taxon>
        <taxon>Chlorella clade</taxon>
        <taxon>Chlorella</taxon>
    </lineage>
</organism>
<protein>
    <submittedName>
        <fullName evidence="2">RAP domain</fullName>
    </submittedName>
</protein>
<proteinExistence type="predicted"/>
<keyword evidence="3" id="KW-1185">Reference proteome</keyword>
<dbReference type="EMBL" id="LHPG02000009">
    <property type="protein sequence ID" value="PRW56297.1"/>
    <property type="molecule type" value="Genomic_DNA"/>
</dbReference>
<gene>
    <name evidence="2" type="ORF">C2E21_5208</name>
</gene>
<feature type="compositionally biased region" description="Low complexity" evidence="1">
    <location>
        <begin position="53"/>
        <end position="69"/>
    </location>
</feature>
<dbReference type="OrthoDB" id="420182at2759"/>
<feature type="region of interest" description="Disordered" evidence="1">
    <location>
        <begin position="1"/>
        <end position="96"/>
    </location>
</feature>
<feature type="region of interest" description="Disordered" evidence="1">
    <location>
        <begin position="330"/>
        <end position="369"/>
    </location>
</feature>
<evidence type="ECO:0000313" key="3">
    <source>
        <dbReference type="Proteomes" id="UP000239899"/>
    </source>
</evidence>
<dbReference type="Proteomes" id="UP000239899">
    <property type="component" value="Unassembled WGS sequence"/>
</dbReference>
<feature type="compositionally biased region" description="Low complexity" evidence="1">
    <location>
        <begin position="353"/>
        <end position="363"/>
    </location>
</feature>
<reference evidence="2 3" key="1">
    <citation type="journal article" date="2018" name="Plant J.">
        <title>Genome sequences of Chlorella sorokiniana UTEX 1602 and Micractinium conductrix SAG 241.80: implications to maltose excretion by a green alga.</title>
        <authorList>
            <person name="Arriola M.B."/>
            <person name="Velmurugan N."/>
            <person name="Zhang Y."/>
            <person name="Plunkett M.H."/>
            <person name="Hondzo H."/>
            <person name="Barney B.M."/>
        </authorList>
    </citation>
    <scope>NUCLEOTIDE SEQUENCE [LARGE SCALE GENOMIC DNA]</scope>
    <source>
        <strain evidence="3">UTEX 1602</strain>
    </source>
</reference>
<feature type="region of interest" description="Disordered" evidence="1">
    <location>
        <begin position="139"/>
        <end position="175"/>
    </location>
</feature>
<dbReference type="AlphaFoldDB" id="A0A2P6TQJ2"/>
<name>A0A2P6TQJ2_CHLSO</name>
<evidence type="ECO:0000313" key="2">
    <source>
        <dbReference type="EMBL" id="PRW56297.1"/>
    </source>
</evidence>
<feature type="compositionally biased region" description="Low complexity" evidence="1">
    <location>
        <begin position="1"/>
        <end position="13"/>
    </location>
</feature>
<sequence>MRPLVVRAPRLALAPPPPAAAAAATSNRHKARQRPATCAAATEEDRDSRTQGRRASSSGRRASKSSDGSSGSGSPGSGTASSSSSQAGPSPRSDSSGPLLLCIRDCSSAAQLHALIVSRAREVHGLEVAAALEVAAQRRLVHPPPPQPRTSGGGSSSSSDDSSSGGSGSGSQGDGSSKALAKLLVQLALQHAADLEPQHASAAAWALSAMQLGAAVPAVRAMHAVAARQLSRYSPSQFCSLLWAGSRLDKRYRSPLYQELHSLLQSGLDLSLFSTQDLAVLALLCGKDGGGPAREVLEAVAAECRTRIEMYAIALQHWAEVELSSAAAADAAGEAGQPELPQQRRRRRRQPEQQDQPGAAAAPRPQPPARPFTISQAALLLTGLAKARMRVGGLVEPMLLQCESEIDQAAASDVARILIALGELHMEVGGELLPALLNRLASIPGDLAPQEMAAAAWTLTRFNARLYGLKQLPVLAIRHISSKLDEYSTADTICVLWALAHFKRTPPDTTLLRVLRALEPHIVQCSNSALCNLLWALGRMAGVASGSIKAKRQGKVDGDWINTPIGAELLALASATTAELMRRKLRLHELAPAATALAAHAEYADQLPPAAVAALRRACTAAAAARGLAPADLAHVAGAAARLKWLDTELVDALASDMQARGSAWPSEVFTQCVWALATLAPGRYGPLFESLARSYAAKVLHPERSPAYVAPFGVEERQTVLAAFAAVAQAQRMPRAVMQELVLTIKSTDLKGMPAVTASSLVVLAAAAGMQPDTPLVLACCTSLKRNMRQLSIEQLRQARAGLQRLHGGSNDDELLGLIEDRIEALHALAQ</sequence>